<feature type="signal peptide" evidence="3">
    <location>
        <begin position="1"/>
        <end position="19"/>
    </location>
</feature>
<keyword evidence="3" id="KW-0732">Signal</keyword>
<sequence>MASGRLLFVFFLFSSSCFASSPVSAWKVPLALYYETLCPYCSNFIVNYLAKIFENGLIDIVDLDLIPYGNARVGSNGTISCQHGPNECVLNTVEACTISAWPDVNEHFSFIYCIESLVMEHEYLDWESCFSRTGLDSHAVMDCYKSGYGKKLELQYASQTDSLQPPHTYVPWVVVDGQPLYDDYENFEAYVCKAYGTGELPKACAGLSLKLKPRVENKQSNILMRLTGPAITMENDEMKIEMII</sequence>
<name>A0A8B9ATP3_PHODC</name>
<evidence type="ECO:0000313" key="4">
    <source>
        <dbReference type="Proteomes" id="UP000228380"/>
    </source>
</evidence>
<evidence type="ECO:0000256" key="2">
    <source>
        <dbReference type="ARBA" id="ARBA00023180"/>
    </source>
</evidence>
<dbReference type="KEGG" id="pda:103706738"/>
<dbReference type="InterPro" id="IPR004911">
    <property type="entry name" value="Interferon-induced_GILT"/>
</dbReference>
<accession>A0A8B9ATP3</accession>
<dbReference type="AlphaFoldDB" id="A0A8B9ATP3"/>
<dbReference type="GeneID" id="103706738"/>
<protein>
    <submittedName>
        <fullName evidence="5">Gamma-interferon-responsive lysosomal thiol protein isoform X1</fullName>
    </submittedName>
</protein>
<dbReference type="SUPFAM" id="SSF52833">
    <property type="entry name" value="Thioredoxin-like"/>
    <property type="match status" value="1"/>
</dbReference>
<dbReference type="Proteomes" id="UP000228380">
    <property type="component" value="Chromosome 13"/>
</dbReference>
<keyword evidence="2" id="KW-0325">Glycoprotein</keyword>
<dbReference type="OrthoDB" id="958254at2759"/>
<proteinExistence type="inferred from homology"/>
<reference evidence="5" key="2">
    <citation type="submission" date="2025-08" db="UniProtKB">
        <authorList>
            <consortium name="RefSeq"/>
        </authorList>
    </citation>
    <scope>IDENTIFICATION</scope>
    <source>
        <tissue evidence="5">Young leaves</tissue>
    </source>
</reference>
<dbReference type="PANTHER" id="PTHR13234:SF75">
    <property type="entry name" value="GAMMA INTERFERON INDUCIBLE LYSOSOMAL THIOL REDUCTASE FAMILY PROTEIN, EXPRESSED"/>
    <property type="match status" value="1"/>
</dbReference>
<comment type="similarity">
    <text evidence="1">Belongs to the GILT family.</text>
</comment>
<evidence type="ECO:0000256" key="1">
    <source>
        <dbReference type="ARBA" id="ARBA00005679"/>
    </source>
</evidence>
<dbReference type="Pfam" id="PF03227">
    <property type="entry name" value="GILT"/>
    <property type="match status" value="1"/>
</dbReference>
<dbReference type="PROSITE" id="PS51257">
    <property type="entry name" value="PROKAR_LIPOPROTEIN"/>
    <property type="match status" value="1"/>
</dbReference>
<dbReference type="PANTHER" id="PTHR13234">
    <property type="entry name" value="GAMMA-INTERFERON INDUCIBLE LYSOSOMAL THIOL REDUCTASE GILT"/>
    <property type="match status" value="1"/>
</dbReference>
<organism evidence="4 5">
    <name type="scientific">Phoenix dactylifera</name>
    <name type="common">Date palm</name>
    <dbReference type="NCBI Taxonomy" id="42345"/>
    <lineage>
        <taxon>Eukaryota</taxon>
        <taxon>Viridiplantae</taxon>
        <taxon>Streptophyta</taxon>
        <taxon>Embryophyta</taxon>
        <taxon>Tracheophyta</taxon>
        <taxon>Spermatophyta</taxon>
        <taxon>Magnoliopsida</taxon>
        <taxon>Liliopsida</taxon>
        <taxon>Arecaceae</taxon>
        <taxon>Coryphoideae</taxon>
        <taxon>Phoeniceae</taxon>
        <taxon>Phoenix</taxon>
    </lineage>
</organism>
<gene>
    <name evidence="5" type="primary">LOC103706738</name>
</gene>
<feature type="chain" id="PRO_5034340642" evidence="3">
    <location>
        <begin position="20"/>
        <end position="244"/>
    </location>
</feature>
<reference evidence="4" key="1">
    <citation type="journal article" date="2019" name="Nat. Commun.">
        <title>Genome-wide association mapping of date palm fruit traits.</title>
        <authorList>
            <person name="Hazzouri K.M."/>
            <person name="Gros-Balthazard M."/>
            <person name="Flowers J.M."/>
            <person name="Copetti D."/>
            <person name="Lemansour A."/>
            <person name="Lebrun M."/>
            <person name="Masmoudi K."/>
            <person name="Ferrand S."/>
            <person name="Dhar M.I."/>
            <person name="Fresquez Z.A."/>
            <person name="Rosas U."/>
            <person name="Zhang J."/>
            <person name="Talag J."/>
            <person name="Lee S."/>
            <person name="Kudrna D."/>
            <person name="Powell R.F."/>
            <person name="Leitch I.J."/>
            <person name="Krueger R.R."/>
            <person name="Wing R.A."/>
            <person name="Amiri K.M.A."/>
            <person name="Purugganan M.D."/>
        </authorList>
    </citation>
    <scope>NUCLEOTIDE SEQUENCE [LARGE SCALE GENOMIC DNA]</scope>
    <source>
        <strain evidence="4">cv. Khalas</strain>
    </source>
</reference>
<dbReference type="GO" id="GO:0016671">
    <property type="term" value="F:oxidoreductase activity, acting on a sulfur group of donors, disulfide as acceptor"/>
    <property type="evidence" value="ECO:0007669"/>
    <property type="project" value="InterPro"/>
</dbReference>
<evidence type="ECO:0000313" key="5">
    <source>
        <dbReference type="RefSeq" id="XP_038988932.1"/>
    </source>
</evidence>
<evidence type="ECO:0000256" key="3">
    <source>
        <dbReference type="SAM" id="SignalP"/>
    </source>
</evidence>
<dbReference type="InterPro" id="IPR036249">
    <property type="entry name" value="Thioredoxin-like_sf"/>
</dbReference>
<keyword evidence="4" id="KW-1185">Reference proteome</keyword>
<dbReference type="RefSeq" id="XP_038988932.1">
    <property type="nucleotide sequence ID" value="XM_039133004.1"/>
</dbReference>